<reference evidence="1 2" key="1">
    <citation type="submission" date="2016-01" db="EMBL/GenBank/DDBJ databases">
        <authorList>
            <person name="Oliw E.H."/>
        </authorList>
    </citation>
    <scope>NUCLEOTIDE SEQUENCE [LARGE SCALE GENOMIC DNA]</scope>
    <source>
        <strain evidence="1 2">CMW7756A</strain>
    </source>
</reference>
<dbReference type="PATRIC" id="fig|54005.3.peg.1808"/>
<proteinExistence type="predicted"/>
<comment type="caution">
    <text evidence="1">The sequence shown here is derived from an EMBL/GenBank/DDBJ whole genome shotgun (WGS) entry which is preliminary data.</text>
</comment>
<dbReference type="AlphaFoldDB" id="A0A133PGU7"/>
<dbReference type="EMBL" id="LRQE01000050">
    <property type="protein sequence ID" value="KXA27774.1"/>
    <property type="molecule type" value="Genomic_DNA"/>
</dbReference>
<evidence type="ECO:0000313" key="1">
    <source>
        <dbReference type="EMBL" id="KXA27774.1"/>
    </source>
</evidence>
<evidence type="ECO:0000313" key="2">
    <source>
        <dbReference type="Proteomes" id="UP000070174"/>
    </source>
</evidence>
<dbReference type="Proteomes" id="UP000070174">
    <property type="component" value="Unassembled WGS sequence"/>
</dbReference>
<organism evidence="1">
    <name type="scientific">Peptoniphilus harei</name>
    <dbReference type="NCBI Taxonomy" id="54005"/>
    <lineage>
        <taxon>Bacteria</taxon>
        <taxon>Bacillati</taxon>
        <taxon>Bacillota</taxon>
        <taxon>Tissierellia</taxon>
        <taxon>Tissierellales</taxon>
        <taxon>Peptoniphilaceae</taxon>
        <taxon>Peptoniphilus</taxon>
    </lineage>
</organism>
<protein>
    <submittedName>
        <fullName evidence="1">Uncharacterized protein</fullName>
    </submittedName>
</protein>
<gene>
    <name evidence="1" type="ORF">HMPREF3229_01845</name>
</gene>
<name>A0A133PGU7_9FIRM</name>
<sequence length="39" mass="4804">MHISSNHLLKEVTQDLNSFKYLLNIFRKNLVKIWRNYIL</sequence>
<accession>A0A133PGU7</accession>